<dbReference type="AlphaFoldDB" id="A0A382H8L5"/>
<protein>
    <submittedName>
        <fullName evidence="1">Uncharacterized protein</fullName>
    </submittedName>
</protein>
<proteinExistence type="predicted"/>
<organism evidence="1">
    <name type="scientific">marine metagenome</name>
    <dbReference type="NCBI Taxonomy" id="408172"/>
    <lineage>
        <taxon>unclassified sequences</taxon>
        <taxon>metagenomes</taxon>
        <taxon>ecological metagenomes</taxon>
    </lineage>
</organism>
<accession>A0A382H8L5</accession>
<name>A0A382H8L5_9ZZZZ</name>
<reference evidence="1" key="1">
    <citation type="submission" date="2018-05" db="EMBL/GenBank/DDBJ databases">
        <authorList>
            <person name="Lanie J.A."/>
            <person name="Ng W.-L."/>
            <person name="Kazmierczak K.M."/>
            <person name="Andrzejewski T.M."/>
            <person name="Davidsen T.M."/>
            <person name="Wayne K.J."/>
            <person name="Tettelin H."/>
            <person name="Glass J.I."/>
            <person name="Rusch D."/>
            <person name="Podicherti R."/>
            <person name="Tsui H.-C.T."/>
            <person name="Winkler M.E."/>
        </authorList>
    </citation>
    <scope>NUCLEOTIDE SEQUENCE</scope>
</reference>
<dbReference type="EMBL" id="UINC01059800">
    <property type="protein sequence ID" value="SVB83610.1"/>
    <property type="molecule type" value="Genomic_DNA"/>
</dbReference>
<evidence type="ECO:0000313" key="1">
    <source>
        <dbReference type="EMBL" id="SVB83610.1"/>
    </source>
</evidence>
<gene>
    <name evidence="1" type="ORF">METZ01_LOCUS236464</name>
</gene>
<sequence>MSDVPPRSAVELAMEKLARQDAEAGIKSQALTAQQKQGIAEARRNYEAKVAECRILHTSKLVEVTDPNTHAELEANFRRELERFATDRDRKIDMIRRQGDKM</sequence>